<keyword evidence="2" id="KW-1185">Reference proteome</keyword>
<dbReference type="EMBL" id="PVUE01000008">
    <property type="protein sequence ID" value="PRZ41751.1"/>
    <property type="molecule type" value="Genomic_DNA"/>
</dbReference>
<organism evidence="1 2">
    <name type="scientific">Antricoccus suffuscus</name>
    <dbReference type="NCBI Taxonomy" id="1629062"/>
    <lineage>
        <taxon>Bacteria</taxon>
        <taxon>Bacillati</taxon>
        <taxon>Actinomycetota</taxon>
        <taxon>Actinomycetes</taxon>
        <taxon>Geodermatophilales</taxon>
        <taxon>Antricoccaceae</taxon>
        <taxon>Antricoccus</taxon>
    </lineage>
</organism>
<dbReference type="InterPro" id="IPR054058">
    <property type="entry name" value="HTH_67"/>
</dbReference>
<sequence>MDNAQIRAMHRSLEAYHGMIYFVPEASAAYADLGIHGRMGYFASRSAAMGPVGPETVISTFFNFNPELVYAALPKAWSLASPEQLLAARIGAADSALRRVLGDAVEGSEIAEAAELAKTATSGCYLEGHPLYAGHAAQDWPTQPHLVLWWALTLLREFRGDGHIAAMTTQGLSGIEALVIHQATGALPPGTLQTTRAWSDEAWAAGVASVQNRGWLNGAGELTKDGLAARQWVEDCTDELTAGCWEPLGEEGCARLRELARPLVKALLPELPGGGNWLKKP</sequence>
<protein>
    <recommendedName>
        <fullName evidence="3">SalK</fullName>
    </recommendedName>
</protein>
<proteinExistence type="predicted"/>
<dbReference type="AlphaFoldDB" id="A0A2T0ZZG9"/>
<dbReference type="Pfam" id="PF21863">
    <property type="entry name" value="HTH_67"/>
    <property type="match status" value="1"/>
</dbReference>
<dbReference type="Proteomes" id="UP000237752">
    <property type="component" value="Unassembled WGS sequence"/>
</dbReference>
<evidence type="ECO:0000313" key="2">
    <source>
        <dbReference type="Proteomes" id="UP000237752"/>
    </source>
</evidence>
<comment type="caution">
    <text evidence="1">The sequence shown here is derived from an EMBL/GenBank/DDBJ whole genome shotgun (WGS) entry which is preliminary data.</text>
</comment>
<gene>
    <name evidence="1" type="ORF">CLV47_108110</name>
</gene>
<dbReference type="RefSeq" id="WP_106349133.1">
    <property type="nucleotide sequence ID" value="NZ_PVUE01000008.1"/>
</dbReference>
<evidence type="ECO:0000313" key="1">
    <source>
        <dbReference type="EMBL" id="PRZ41751.1"/>
    </source>
</evidence>
<name>A0A2T0ZZG9_9ACTN</name>
<reference evidence="1 2" key="1">
    <citation type="submission" date="2018-03" db="EMBL/GenBank/DDBJ databases">
        <title>Genomic Encyclopedia of Archaeal and Bacterial Type Strains, Phase II (KMG-II): from individual species to whole genera.</title>
        <authorList>
            <person name="Goeker M."/>
        </authorList>
    </citation>
    <scope>NUCLEOTIDE SEQUENCE [LARGE SCALE GENOMIC DNA]</scope>
    <source>
        <strain evidence="1 2">DSM 100065</strain>
    </source>
</reference>
<dbReference type="NCBIfam" id="NF047719">
    <property type="entry name" value="SCO6745_fam_HTH"/>
    <property type="match status" value="1"/>
</dbReference>
<evidence type="ECO:0008006" key="3">
    <source>
        <dbReference type="Google" id="ProtNLM"/>
    </source>
</evidence>
<dbReference type="OrthoDB" id="157052at2"/>
<accession>A0A2T0ZZG9</accession>